<protein>
    <submittedName>
        <fullName evidence="2">Uncharacterized protein</fullName>
    </submittedName>
</protein>
<name>G0N3H3_CAEBE</name>
<dbReference type="Proteomes" id="UP000008068">
    <property type="component" value="Unassembled WGS sequence"/>
</dbReference>
<keyword evidence="3" id="KW-1185">Reference proteome</keyword>
<gene>
    <name evidence="2" type="ORF">CAEBREN_24613</name>
</gene>
<proteinExistence type="predicted"/>
<sequence length="43" mass="5151">MKNIFSAHIRNFQMDKSAPPLYFNFLFILLLKVRSIFFPKGLF</sequence>
<dbReference type="EMBL" id="GL379834">
    <property type="protein sequence ID" value="EGT51542.1"/>
    <property type="molecule type" value="Genomic_DNA"/>
</dbReference>
<dbReference type="HOGENOM" id="CLU_3242640_0_0_1"/>
<evidence type="ECO:0000256" key="1">
    <source>
        <dbReference type="SAM" id="Phobius"/>
    </source>
</evidence>
<reference evidence="3" key="1">
    <citation type="submission" date="2011-07" db="EMBL/GenBank/DDBJ databases">
        <authorList>
            <consortium name="Caenorhabditis brenneri Sequencing and Analysis Consortium"/>
            <person name="Wilson R.K."/>
        </authorList>
    </citation>
    <scope>NUCLEOTIDE SEQUENCE [LARGE SCALE GENOMIC DNA]</scope>
    <source>
        <strain evidence="3">PB2801</strain>
    </source>
</reference>
<feature type="transmembrane region" description="Helical" evidence="1">
    <location>
        <begin position="21"/>
        <end position="38"/>
    </location>
</feature>
<keyword evidence="1" id="KW-0472">Membrane</keyword>
<organism evidence="3">
    <name type="scientific">Caenorhabditis brenneri</name>
    <name type="common">Nematode worm</name>
    <dbReference type="NCBI Taxonomy" id="135651"/>
    <lineage>
        <taxon>Eukaryota</taxon>
        <taxon>Metazoa</taxon>
        <taxon>Ecdysozoa</taxon>
        <taxon>Nematoda</taxon>
        <taxon>Chromadorea</taxon>
        <taxon>Rhabditida</taxon>
        <taxon>Rhabditina</taxon>
        <taxon>Rhabditomorpha</taxon>
        <taxon>Rhabditoidea</taxon>
        <taxon>Rhabditidae</taxon>
        <taxon>Peloderinae</taxon>
        <taxon>Caenorhabditis</taxon>
    </lineage>
</organism>
<evidence type="ECO:0000313" key="2">
    <source>
        <dbReference type="EMBL" id="EGT51542.1"/>
    </source>
</evidence>
<dbReference type="AlphaFoldDB" id="G0N3H3"/>
<evidence type="ECO:0000313" key="3">
    <source>
        <dbReference type="Proteomes" id="UP000008068"/>
    </source>
</evidence>
<keyword evidence="1" id="KW-1133">Transmembrane helix</keyword>
<dbReference type="InParanoid" id="G0N3H3"/>
<accession>G0N3H3</accession>
<keyword evidence="1" id="KW-0812">Transmembrane</keyword>